<dbReference type="Pfam" id="PF11659">
    <property type="entry name" value="DUF3261"/>
    <property type="match status" value="1"/>
</dbReference>
<keyword evidence="3" id="KW-1185">Reference proteome</keyword>
<gene>
    <name evidence="2" type="ORF">GCM10023211_25080</name>
</gene>
<evidence type="ECO:0000256" key="1">
    <source>
        <dbReference type="SAM" id="SignalP"/>
    </source>
</evidence>
<name>A0ABP9NJN0_9GAMM</name>
<dbReference type="PROSITE" id="PS51257">
    <property type="entry name" value="PROKAR_LIPOPROTEIN"/>
    <property type="match status" value="1"/>
</dbReference>
<reference evidence="3" key="1">
    <citation type="journal article" date="2019" name="Int. J. Syst. Evol. Microbiol.">
        <title>The Global Catalogue of Microorganisms (GCM) 10K type strain sequencing project: providing services to taxonomists for standard genome sequencing and annotation.</title>
        <authorList>
            <consortium name="The Broad Institute Genomics Platform"/>
            <consortium name="The Broad Institute Genome Sequencing Center for Infectious Disease"/>
            <person name="Wu L."/>
            <person name="Ma J."/>
        </authorList>
    </citation>
    <scope>NUCLEOTIDE SEQUENCE [LARGE SCALE GENOMIC DNA]</scope>
    <source>
        <strain evidence="3">JCM 18050</strain>
    </source>
</reference>
<organism evidence="2 3">
    <name type="scientific">Orbus sasakiae</name>
    <dbReference type="NCBI Taxonomy" id="1078475"/>
    <lineage>
        <taxon>Bacteria</taxon>
        <taxon>Pseudomonadati</taxon>
        <taxon>Pseudomonadota</taxon>
        <taxon>Gammaproteobacteria</taxon>
        <taxon>Orbales</taxon>
        <taxon>Orbaceae</taxon>
        <taxon>Orbus</taxon>
    </lineage>
</organism>
<feature type="signal peptide" evidence="1">
    <location>
        <begin position="1"/>
        <end position="20"/>
    </location>
</feature>
<keyword evidence="1" id="KW-0732">Signal</keyword>
<feature type="chain" id="PRO_5045749487" description="DUF3261 domain-containing protein" evidence="1">
    <location>
        <begin position="21"/>
        <end position="188"/>
    </location>
</feature>
<dbReference type="InterPro" id="IPR021675">
    <property type="entry name" value="DUF3261"/>
</dbReference>
<evidence type="ECO:0008006" key="4">
    <source>
        <dbReference type="Google" id="ProtNLM"/>
    </source>
</evidence>
<comment type="caution">
    <text evidence="2">The sequence shown here is derived from an EMBL/GenBank/DDBJ whole genome shotgun (WGS) entry which is preliminary data.</text>
</comment>
<proteinExistence type="predicted"/>
<evidence type="ECO:0000313" key="2">
    <source>
        <dbReference type="EMBL" id="GAA5114909.1"/>
    </source>
</evidence>
<accession>A0ABP9NJN0</accession>
<evidence type="ECO:0000313" key="3">
    <source>
        <dbReference type="Proteomes" id="UP001500171"/>
    </source>
</evidence>
<sequence>MKNYQLWLICLVTLLLSACANKPSTQAWLTKDISINLPSAGLNQAYHDQQLLTFHYHDKQNSLITVVDADAQSLNVVGLSTLGIRLFNIEYRDNHIKTEQNIFIKELPSASQILSDIMLSIYPLEQWQSVLPTGWQLVDEKLHRKLLNPQRDVIIDITYLQPPSSQMRKPILIEHHIFGYQINIESME</sequence>
<dbReference type="RefSeq" id="WP_345492745.1">
    <property type="nucleotide sequence ID" value="NZ_BAABHY010000014.1"/>
</dbReference>
<dbReference type="EMBL" id="BAABHY010000014">
    <property type="protein sequence ID" value="GAA5114909.1"/>
    <property type="molecule type" value="Genomic_DNA"/>
</dbReference>
<protein>
    <recommendedName>
        <fullName evidence="4">DUF3261 domain-containing protein</fullName>
    </recommendedName>
</protein>
<dbReference type="Proteomes" id="UP001500171">
    <property type="component" value="Unassembled WGS sequence"/>
</dbReference>